<dbReference type="OrthoDB" id="10255964at2759"/>
<reference evidence="2" key="1">
    <citation type="journal article" date="2023" name="DNA Res.">
        <title>Chromosome-level genome assembly of Phrynocephalus forsythii using third-generation DNA sequencing and Hi-C analysis.</title>
        <authorList>
            <person name="Qi Y."/>
            <person name="Zhao W."/>
            <person name="Zhao Y."/>
            <person name="Niu C."/>
            <person name="Cao S."/>
            <person name="Zhang Y."/>
        </authorList>
    </citation>
    <scope>NUCLEOTIDE SEQUENCE</scope>
    <source>
        <tissue evidence="2">Muscle</tissue>
    </source>
</reference>
<evidence type="ECO:0000313" key="2">
    <source>
        <dbReference type="EMBL" id="KAJ7325166.1"/>
    </source>
</evidence>
<organism evidence="2 3">
    <name type="scientific">Phrynocephalus forsythii</name>
    <dbReference type="NCBI Taxonomy" id="171643"/>
    <lineage>
        <taxon>Eukaryota</taxon>
        <taxon>Metazoa</taxon>
        <taxon>Chordata</taxon>
        <taxon>Craniata</taxon>
        <taxon>Vertebrata</taxon>
        <taxon>Euteleostomi</taxon>
        <taxon>Lepidosauria</taxon>
        <taxon>Squamata</taxon>
        <taxon>Bifurcata</taxon>
        <taxon>Unidentata</taxon>
        <taxon>Episquamata</taxon>
        <taxon>Toxicofera</taxon>
        <taxon>Iguania</taxon>
        <taxon>Acrodonta</taxon>
        <taxon>Agamidae</taxon>
        <taxon>Agaminae</taxon>
        <taxon>Phrynocephalus</taxon>
    </lineage>
</organism>
<keyword evidence="3" id="KW-1185">Reference proteome</keyword>
<comment type="caution">
    <text evidence="2">The sequence shown here is derived from an EMBL/GenBank/DDBJ whole genome shotgun (WGS) entry which is preliminary data.</text>
</comment>
<accession>A0A9Q1B0W1</accession>
<feature type="region of interest" description="Disordered" evidence="1">
    <location>
        <begin position="1"/>
        <end position="27"/>
    </location>
</feature>
<dbReference type="AlphaFoldDB" id="A0A9Q1B0W1"/>
<dbReference type="Proteomes" id="UP001142489">
    <property type="component" value="Unassembled WGS sequence"/>
</dbReference>
<feature type="compositionally biased region" description="Low complexity" evidence="1">
    <location>
        <begin position="1"/>
        <end position="10"/>
    </location>
</feature>
<feature type="region of interest" description="Disordered" evidence="1">
    <location>
        <begin position="69"/>
        <end position="99"/>
    </location>
</feature>
<evidence type="ECO:0000313" key="3">
    <source>
        <dbReference type="Proteomes" id="UP001142489"/>
    </source>
</evidence>
<feature type="compositionally biased region" description="Basic and acidic residues" evidence="1">
    <location>
        <begin position="11"/>
        <end position="27"/>
    </location>
</feature>
<name>A0A9Q1B0W1_9SAUR</name>
<sequence>MEISNLLNKKSSSDKETQSEIETAESHITKKEISLPILCNDSNGNFMTAQDKQVSKLAQGSPAIARIAPQRAEISSPNLRTRPPPRRESSLGFQLPKPPEPPSVEVEYYTIAEFQSCISDGISFHGGQRQRSLTRILVVGGMCRLVKKKAGLQHHTLIKGRSPI</sequence>
<dbReference type="EMBL" id="JAPFRF010000008">
    <property type="protein sequence ID" value="KAJ7325166.1"/>
    <property type="molecule type" value="Genomic_DNA"/>
</dbReference>
<evidence type="ECO:0000256" key="1">
    <source>
        <dbReference type="SAM" id="MobiDB-lite"/>
    </source>
</evidence>
<gene>
    <name evidence="2" type="ORF">JRQ81_018186</name>
</gene>
<protein>
    <submittedName>
        <fullName evidence="2">Uncharacterized protein</fullName>
    </submittedName>
</protein>
<proteinExistence type="predicted"/>